<dbReference type="EMBL" id="ABWN01000011">
    <property type="protein sequence ID" value="EFF69809.1"/>
    <property type="molecule type" value="Genomic_DNA"/>
</dbReference>
<sequence length="53" mass="6448">MSDGLFNLSIALVCFCYSLKNNRFDVLIFHQFIFSMQFSRNIFRRCMIYNLLR</sequence>
<organism evidence="1 2">
    <name type="scientific">Eshraghiella crossota DSM 2876</name>
    <dbReference type="NCBI Taxonomy" id="511680"/>
    <lineage>
        <taxon>Bacteria</taxon>
        <taxon>Bacillati</taxon>
        <taxon>Bacillota</taxon>
        <taxon>Clostridia</taxon>
        <taxon>Lachnospirales</taxon>
        <taxon>Lachnospiraceae</taxon>
        <taxon>Eshraghiella</taxon>
    </lineage>
</organism>
<proteinExistence type="predicted"/>
<dbReference type="AlphaFoldDB" id="D4RW20"/>
<keyword evidence="2" id="KW-1185">Reference proteome</keyword>
<protein>
    <submittedName>
        <fullName evidence="1">Uncharacterized protein</fullName>
    </submittedName>
</protein>
<name>D4RW20_9FIRM</name>
<accession>D4RW20</accession>
<evidence type="ECO:0000313" key="1">
    <source>
        <dbReference type="EMBL" id="EFF69809.1"/>
    </source>
</evidence>
<reference evidence="1 2" key="1">
    <citation type="submission" date="2010-02" db="EMBL/GenBank/DDBJ databases">
        <authorList>
            <person name="Weinstock G."/>
            <person name="Sodergren E."/>
            <person name="Clifton S."/>
            <person name="Fulton L."/>
            <person name="Fulton B."/>
            <person name="Courtney L."/>
            <person name="Fronick C."/>
            <person name="Harrison M."/>
            <person name="Strong C."/>
            <person name="Farmer C."/>
            <person name="Delahaunty K."/>
            <person name="Markovic C."/>
            <person name="Hall O."/>
            <person name="Minx P."/>
            <person name="Tomlinson C."/>
            <person name="Mitreva M."/>
            <person name="Nelson J."/>
            <person name="Hou S."/>
            <person name="Wollam A."/>
            <person name="Pepin K.H."/>
            <person name="Johnson M."/>
            <person name="Bhonagiri V."/>
            <person name="Zhang X."/>
            <person name="Suruliraj S."/>
            <person name="Warren W."/>
            <person name="Chinwalla A."/>
            <person name="Mardis E.R."/>
            <person name="Wilson R.K."/>
        </authorList>
    </citation>
    <scope>NUCLEOTIDE SEQUENCE [LARGE SCALE GENOMIC DNA]</scope>
    <source>
        <strain evidence="1 2">DSM 2876</strain>
    </source>
</reference>
<dbReference type="Proteomes" id="UP000006238">
    <property type="component" value="Unassembled WGS sequence"/>
</dbReference>
<evidence type="ECO:0000313" key="2">
    <source>
        <dbReference type="Proteomes" id="UP000006238"/>
    </source>
</evidence>
<dbReference type="HOGENOM" id="CLU_3059499_0_0_9"/>
<gene>
    <name evidence="1" type="ORF">BUTYVIB_00016</name>
</gene>
<comment type="caution">
    <text evidence="1">The sequence shown here is derived from an EMBL/GenBank/DDBJ whole genome shotgun (WGS) entry which is preliminary data.</text>
</comment>